<dbReference type="AlphaFoldDB" id="A0A1W2BBH8"/>
<dbReference type="NCBIfam" id="NF006679">
    <property type="entry name" value="PRK09228.1"/>
    <property type="match status" value="1"/>
</dbReference>
<name>A0A1W2BBH8_9BURK</name>
<dbReference type="SUPFAM" id="SSF51556">
    <property type="entry name" value="Metallo-dependent hydrolases"/>
    <property type="match status" value="1"/>
</dbReference>
<keyword evidence="5 8" id="KW-0378">Hydrolase</keyword>
<dbReference type="SUPFAM" id="SSF51338">
    <property type="entry name" value="Composite domain of metallo-dependent hydrolases"/>
    <property type="match status" value="1"/>
</dbReference>
<dbReference type="PANTHER" id="PTHR11271">
    <property type="entry name" value="GUANINE DEAMINASE"/>
    <property type="match status" value="1"/>
</dbReference>
<organism evidence="10 11">
    <name type="scientific">Polynucleobacter kasalickyi</name>
    <dbReference type="NCBI Taxonomy" id="1938817"/>
    <lineage>
        <taxon>Bacteria</taxon>
        <taxon>Pseudomonadati</taxon>
        <taxon>Pseudomonadota</taxon>
        <taxon>Betaproteobacteria</taxon>
        <taxon>Burkholderiales</taxon>
        <taxon>Burkholderiaceae</taxon>
        <taxon>Polynucleobacter</taxon>
    </lineage>
</organism>
<keyword evidence="6 8" id="KW-0862">Zinc</keyword>
<dbReference type="Gene3D" id="2.30.40.10">
    <property type="entry name" value="Urease, subunit C, domain 1"/>
    <property type="match status" value="1"/>
</dbReference>
<evidence type="ECO:0000256" key="7">
    <source>
        <dbReference type="NCBIfam" id="TIGR02967"/>
    </source>
</evidence>
<dbReference type="EC" id="3.5.4.3" evidence="3 7"/>
<dbReference type="GO" id="GO:0008892">
    <property type="term" value="F:guanine deaminase activity"/>
    <property type="evidence" value="ECO:0007669"/>
    <property type="project" value="UniProtKB-UniRule"/>
</dbReference>
<feature type="domain" description="Amidohydrolase-related" evidence="9">
    <location>
        <begin position="66"/>
        <end position="424"/>
    </location>
</feature>
<dbReference type="NCBIfam" id="TIGR02967">
    <property type="entry name" value="guan_deamin"/>
    <property type="match status" value="1"/>
</dbReference>
<comment type="catalytic activity">
    <reaction evidence="8">
        <text>guanine + H2O + H(+) = xanthine + NH4(+)</text>
        <dbReference type="Rhea" id="RHEA:14665"/>
        <dbReference type="ChEBI" id="CHEBI:15377"/>
        <dbReference type="ChEBI" id="CHEBI:15378"/>
        <dbReference type="ChEBI" id="CHEBI:16235"/>
        <dbReference type="ChEBI" id="CHEBI:17712"/>
        <dbReference type="ChEBI" id="CHEBI:28938"/>
        <dbReference type="EC" id="3.5.4.3"/>
    </reaction>
</comment>
<dbReference type="InterPro" id="IPR032466">
    <property type="entry name" value="Metal_Hydrolase"/>
</dbReference>
<comment type="cofactor">
    <cofactor evidence="8">
        <name>Zn(2+)</name>
        <dbReference type="ChEBI" id="CHEBI:29105"/>
    </cofactor>
    <text evidence="8">Binds 1 zinc ion per subunit.</text>
</comment>
<dbReference type="GO" id="GO:0005829">
    <property type="term" value="C:cytosol"/>
    <property type="evidence" value="ECO:0007669"/>
    <property type="project" value="TreeGrafter"/>
</dbReference>
<evidence type="ECO:0000256" key="2">
    <source>
        <dbReference type="ARBA" id="ARBA00006745"/>
    </source>
</evidence>
<dbReference type="STRING" id="1938817.SAMN06296008_11240"/>
<evidence type="ECO:0000256" key="8">
    <source>
        <dbReference type="RuleBase" id="RU366009"/>
    </source>
</evidence>
<dbReference type="Gene3D" id="3.20.20.140">
    <property type="entry name" value="Metal-dependent hydrolases"/>
    <property type="match status" value="1"/>
</dbReference>
<proteinExistence type="inferred from homology"/>
<evidence type="ECO:0000256" key="3">
    <source>
        <dbReference type="ARBA" id="ARBA00012781"/>
    </source>
</evidence>
<dbReference type="Pfam" id="PF01979">
    <property type="entry name" value="Amidohydro_1"/>
    <property type="match status" value="1"/>
</dbReference>
<dbReference type="EMBL" id="FWXJ01000012">
    <property type="protein sequence ID" value="SMC70383.1"/>
    <property type="molecule type" value="Genomic_DNA"/>
</dbReference>
<dbReference type="GO" id="GO:0006147">
    <property type="term" value="P:guanine catabolic process"/>
    <property type="evidence" value="ECO:0007669"/>
    <property type="project" value="UniProtKB-UniRule"/>
</dbReference>
<evidence type="ECO:0000259" key="9">
    <source>
        <dbReference type="Pfam" id="PF01979"/>
    </source>
</evidence>
<dbReference type="InterPro" id="IPR006680">
    <property type="entry name" value="Amidohydro-rel"/>
</dbReference>
<keyword evidence="11" id="KW-1185">Reference proteome</keyword>
<reference evidence="10 11" key="1">
    <citation type="submission" date="2017-04" db="EMBL/GenBank/DDBJ databases">
        <authorList>
            <person name="Afonso C.L."/>
            <person name="Miller P.J."/>
            <person name="Scott M.A."/>
            <person name="Spackman E."/>
            <person name="Goraichik I."/>
            <person name="Dimitrov K.M."/>
            <person name="Suarez D.L."/>
            <person name="Swayne D.E."/>
        </authorList>
    </citation>
    <scope>NUCLEOTIDE SEQUENCE [LARGE SCALE GENOMIC DNA]</scope>
    <source>
        <strain evidence="10 11">VK13</strain>
    </source>
</reference>
<evidence type="ECO:0000313" key="11">
    <source>
        <dbReference type="Proteomes" id="UP000192708"/>
    </source>
</evidence>
<comment type="similarity">
    <text evidence="2 8">Belongs to the metallo-dependent hydrolases superfamily. ATZ/TRZ family.</text>
</comment>
<keyword evidence="4 8" id="KW-0479">Metal-binding</keyword>
<accession>A0A1W2BBH8</accession>
<dbReference type="PANTHER" id="PTHR11271:SF6">
    <property type="entry name" value="GUANINE DEAMINASE"/>
    <property type="match status" value="1"/>
</dbReference>
<evidence type="ECO:0000256" key="5">
    <source>
        <dbReference type="ARBA" id="ARBA00022801"/>
    </source>
</evidence>
<dbReference type="RefSeq" id="WP_084284761.1">
    <property type="nucleotide sequence ID" value="NZ_FWXJ01000012.1"/>
</dbReference>
<comment type="pathway">
    <text evidence="1 8">Purine metabolism; guanine degradation; xanthine from guanine: step 1/1.</text>
</comment>
<dbReference type="OrthoDB" id="3189065at2"/>
<dbReference type="UniPathway" id="UPA00603">
    <property type="reaction ID" value="UER00660"/>
</dbReference>
<comment type="function">
    <text evidence="8">Catalyzes the hydrolytic deamination of guanine, producing xanthine and ammonia.</text>
</comment>
<dbReference type="FunFam" id="3.20.20.140:FF:000022">
    <property type="entry name" value="Guanine deaminase"/>
    <property type="match status" value="1"/>
</dbReference>
<evidence type="ECO:0000313" key="10">
    <source>
        <dbReference type="EMBL" id="SMC70383.1"/>
    </source>
</evidence>
<dbReference type="GO" id="GO:0008270">
    <property type="term" value="F:zinc ion binding"/>
    <property type="evidence" value="ECO:0007669"/>
    <property type="project" value="UniProtKB-UniRule"/>
</dbReference>
<dbReference type="Proteomes" id="UP000192708">
    <property type="component" value="Unassembled WGS sequence"/>
</dbReference>
<dbReference type="InterPro" id="IPR014311">
    <property type="entry name" value="Guanine_deaminase"/>
</dbReference>
<evidence type="ECO:0000256" key="4">
    <source>
        <dbReference type="ARBA" id="ARBA00022723"/>
    </source>
</evidence>
<protein>
    <recommendedName>
        <fullName evidence="3 7">Guanine deaminase</fullName>
        <shortName evidence="8">Guanase</shortName>
        <ecNumber evidence="3 7">3.5.4.3</ecNumber>
    </recommendedName>
    <alternativeName>
        <fullName evidence="8">Guanine aminohydrolase</fullName>
    </alternativeName>
</protein>
<evidence type="ECO:0000256" key="6">
    <source>
        <dbReference type="ARBA" id="ARBA00022833"/>
    </source>
</evidence>
<sequence length="431" mass="48809">MPKKLIKARILHFIDQNDTQASNYEYFPEGGLLIDDGIIEQCGSLSSILPMMSEEVSIIDYSDQLIIPGFIDTHLHYPQIDVIASPGKNLLDWLERFTFPSEAKYQHRDWSLQSSEFFLEELLRNGTTSALVFGTVHSESADALFTTAFERNFRLLTGKVAMDRNCPDYLQDTPESSYEDALELINKWHLKGRLQYAITPRFAITSSEAQLEKMAELARLYPEMVIQTHLAENVDEVAWMKELFPKHRSYLDVYDQYGLLRPNSVYAHCIYLDELDIARLQTTKSSIAFCPTSNLFLGSGLMNLQHYTSQQIQVALATDIGGGTSFSMLKTMGRAYEVAHLRGDVLSAFDLFYLATLAGAKALGIDRSVGNFIPGKEADFIVLDLKATPLMERRIGICQSLEEELFVALILGDDRNIQATYLMGEKKYQRQ</sequence>
<dbReference type="InterPro" id="IPR011059">
    <property type="entry name" value="Metal-dep_hydrolase_composite"/>
</dbReference>
<gene>
    <name evidence="10" type="ORF">SAMN06296008_11240</name>
</gene>
<evidence type="ECO:0000256" key="1">
    <source>
        <dbReference type="ARBA" id="ARBA00004984"/>
    </source>
</evidence>
<dbReference type="InterPro" id="IPR051607">
    <property type="entry name" value="Metallo-dep_hydrolases"/>
</dbReference>